<sequence>MKKFIGSVLTTTLILGGCSMMENESSKDTNTETKSVPEEMEASKYVGQGFQPPAEKDAIEFAKKHKDKIAKRGEQFFMDNFGLKVKATNVVGSGDGVEVYVHCDDHDIVFNASIPFDKSIIDSDSSLRSEDKGDDMSTLVGTVLSGFEYRAQKEKYDNLYKFFKDNEEKYQYTGFTKEAINKTQNSGYENEYFYITYLSRNLKEYRKYYEPLIHKNDKEFKEGMQKARKELNYTANTNTVATLFSTNDERNRKEKINNVIDLSEKIERTKDMPIKNTITTQLGNKLIGTKKARFDDKKVVSFGAFEDEYNK</sequence>
<accession>A0AAX2JWL9</accession>
<comment type="caution">
    <text evidence="1">The sequence shown here is derived from an EMBL/GenBank/DDBJ whole genome shotgun (WGS) entry which is preliminary data.</text>
</comment>
<keyword evidence="1" id="KW-0449">Lipoprotein</keyword>
<dbReference type="PROSITE" id="PS51257">
    <property type="entry name" value="PROKAR_LIPOPROTEIN"/>
    <property type="match status" value="1"/>
</dbReference>
<name>A0AAX2JWL9_STAAU</name>
<reference evidence="1 2" key="1">
    <citation type="submission" date="2018-06" db="EMBL/GenBank/DDBJ databases">
        <authorList>
            <consortium name="Pathogen Informatics"/>
            <person name="Doyle S."/>
        </authorList>
    </citation>
    <scope>NUCLEOTIDE SEQUENCE [LARGE SCALE GENOMIC DNA]</scope>
    <source>
        <strain evidence="1 2">EOE047</strain>
    </source>
</reference>
<gene>
    <name evidence="1" type="primary">lpl7nm</name>
    <name evidence="1" type="ORF">SAMEA1466929_00203</name>
</gene>
<dbReference type="InterPro" id="IPR012873">
    <property type="entry name" value="DUF1672"/>
</dbReference>
<organism evidence="1 2">
    <name type="scientific">Staphylococcus aureus</name>
    <dbReference type="NCBI Taxonomy" id="1280"/>
    <lineage>
        <taxon>Bacteria</taxon>
        <taxon>Bacillati</taxon>
        <taxon>Bacillota</taxon>
        <taxon>Bacilli</taxon>
        <taxon>Bacillales</taxon>
        <taxon>Staphylococcaceae</taxon>
        <taxon>Staphylococcus</taxon>
    </lineage>
</organism>
<dbReference type="Pfam" id="PF07901">
    <property type="entry name" value="DUF1672"/>
    <property type="match status" value="1"/>
</dbReference>
<evidence type="ECO:0000313" key="1">
    <source>
        <dbReference type="EMBL" id="SRC20534.1"/>
    </source>
</evidence>
<proteinExistence type="predicted"/>
<dbReference type="EMBL" id="UDJK01000001">
    <property type="protein sequence ID" value="SRC20534.1"/>
    <property type="molecule type" value="Genomic_DNA"/>
</dbReference>
<protein>
    <submittedName>
        <fullName evidence="1">Lipoprotein</fullName>
    </submittedName>
</protein>
<dbReference type="RefSeq" id="WP_052996837.1">
    <property type="nucleotide sequence ID" value="NZ_CUBD01000001.1"/>
</dbReference>
<dbReference type="Proteomes" id="UP000249918">
    <property type="component" value="Unassembled WGS sequence"/>
</dbReference>
<evidence type="ECO:0000313" key="2">
    <source>
        <dbReference type="Proteomes" id="UP000249918"/>
    </source>
</evidence>
<dbReference type="AlphaFoldDB" id="A0AAX2JWL9"/>